<dbReference type="Pfam" id="PF01381">
    <property type="entry name" value="HTH_3"/>
    <property type="match status" value="1"/>
</dbReference>
<reference evidence="2 3" key="1">
    <citation type="submission" date="2017-09" db="EMBL/GenBank/DDBJ databases">
        <title>Large-scale bioinformatics analysis of Bacillus genomes uncovers conserved roles of natural products in bacterial physiology.</title>
        <authorList>
            <consortium name="Agbiome Team Llc"/>
            <person name="Bleich R.M."/>
            <person name="Grubbs K.J."/>
            <person name="Santa Maria K.C."/>
            <person name="Allen S.E."/>
            <person name="Farag S."/>
            <person name="Shank E.A."/>
            <person name="Bowers A."/>
        </authorList>
    </citation>
    <scope>NUCLEOTIDE SEQUENCE [LARGE SCALE GENOMIC DNA]</scope>
    <source>
        <strain evidence="2 3">AFS065400</strain>
    </source>
</reference>
<sequence length="564" mass="66433">MEKLKVLFQNTLYIAYPLLTGVEGSEKVLNKWQQFYQDVERDLQEIYNSTYSSQTFERLVKWVSKKEALGLSAIDILSKLENHREEIFECLRDDLYMEFGIKLPVIAKELPLHSEAKSDYIERSNAGFMYHLSDTIAKNKFTDDQDKNVRIAQLQDKQNSLVVVSSHDDGDMKLQREELKRWNTLIDSTFLTRVMDDLTADCLDIVTELWVKSAENDKTIVPVHYEQVLDMCNMKQIKNGKAYYRKEDRLKIMERLAALASIFIYVNEDNEIVILNEEDPNESLAYKKQRIRRLFVMDEIIIAKDIDTDKTLGIESMNVTPGSFLSKYLYGSEKLTGLLSKKALEYNSKQQRYHKRLTRYLSWRWRIQQSYQHLTHSYSIGGPKGLLQVMEISTNRKPSLIRQVFEKTLDDLMRDQVIQEWKYSPEIDEEKCKGKNWFENYWLKLKVIISPTNELVKLQQELITKKSKQHAPLVIEMEEKPPVIEEQPISIVNQEPPNSIEFYIEKMNTYKEKNNKSIRELAKEIDISYSTLSRMLSGKRKRLNDDTKNKLDKWIERQVVVNLL</sequence>
<organism evidence="2 3">
    <name type="scientific">Bacillus thuringiensis</name>
    <dbReference type="NCBI Taxonomy" id="1428"/>
    <lineage>
        <taxon>Bacteria</taxon>
        <taxon>Bacillati</taxon>
        <taxon>Bacillota</taxon>
        <taxon>Bacilli</taxon>
        <taxon>Bacillales</taxon>
        <taxon>Bacillaceae</taxon>
        <taxon>Bacillus</taxon>
        <taxon>Bacillus cereus group</taxon>
    </lineage>
</organism>
<feature type="domain" description="HTH cro/C1-type" evidence="1">
    <location>
        <begin position="507"/>
        <end position="547"/>
    </location>
</feature>
<dbReference type="AlphaFoldDB" id="A0A9X7AJR0"/>
<dbReference type="Proteomes" id="UP000226106">
    <property type="component" value="Unassembled WGS sequence"/>
</dbReference>
<dbReference type="EMBL" id="NVCO01000082">
    <property type="protein sequence ID" value="PFT39715.1"/>
    <property type="molecule type" value="Genomic_DNA"/>
</dbReference>
<dbReference type="InterPro" id="IPR010982">
    <property type="entry name" value="Lambda_DNA-bd_dom_sf"/>
</dbReference>
<evidence type="ECO:0000313" key="3">
    <source>
        <dbReference type="Proteomes" id="UP000226106"/>
    </source>
</evidence>
<comment type="caution">
    <text evidence="2">The sequence shown here is derived from an EMBL/GenBank/DDBJ whole genome shotgun (WGS) entry which is preliminary data.</text>
</comment>
<dbReference type="GO" id="GO:0003677">
    <property type="term" value="F:DNA binding"/>
    <property type="evidence" value="ECO:0007669"/>
    <property type="project" value="InterPro"/>
</dbReference>
<dbReference type="CDD" id="cd00093">
    <property type="entry name" value="HTH_XRE"/>
    <property type="match status" value="1"/>
</dbReference>
<gene>
    <name evidence="2" type="ORF">COK72_23195</name>
</gene>
<dbReference type="RefSeq" id="WP_016083154.1">
    <property type="nucleotide sequence ID" value="NZ_JAOTPC010000002.1"/>
</dbReference>
<accession>A0A9X7AJR0</accession>
<dbReference type="SUPFAM" id="SSF47413">
    <property type="entry name" value="lambda repressor-like DNA-binding domains"/>
    <property type="match status" value="1"/>
</dbReference>
<dbReference type="PROSITE" id="PS50943">
    <property type="entry name" value="HTH_CROC1"/>
    <property type="match status" value="1"/>
</dbReference>
<dbReference type="Gene3D" id="1.10.260.40">
    <property type="entry name" value="lambda repressor-like DNA-binding domains"/>
    <property type="match status" value="1"/>
</dbReference>
<proteinExistence type="predicted"/>
<evidence type="ECO:0000259" key="1">
    <source>
        <dbReference type="PROSITE" id="PS50943"/>
    </source>
</evidence>
<dbReference type="InterPro" id="IPR001387">
    <property type="entry name" value="Cro/C1-type_HTH"/>
</dbReference>
<evidence type="ECO:0000313" key="2">
    <source>
        <dbReference type="EMBL" id="PFT39715.1"/>
    </source>
</evidence>
<name>A0A9X7AJR0_BACTU</name>
<protein>
    <submittedName>
        <fullName evidence="2">XRE family transcriptional regulator</fullName>
    </submittedName>
</protein>